<dbReference type="EMBL" id="PHNJ01000003">
    <property type="protein sequence ID" value="TYL39179.1"/>
    <property type="molecule type" value="Genomic_DNA"/>
</dbReference>
<gene>
    <name evidence="2" type="ORF">CV102_07785</name>
</gene>
<dbReference type="OrthoDB" id="199137at2157"/>
<evidence type="ECO:0000313" key="3">
    <source>
        <dbReference type="Proteomes" id="UP000766904"/>
    </source>
</evidence>
<dbReference type="Pfam" id="PF18545">
    <property type="entry name" value="HalOD1"/>
    <property type="match status" value="1"/>
</dbReference>
<comment type="caution">
    <text evidence="2">The sequence shown here is derived from an EMBL/GenBank/DDBJ whole genome shotgun (WGS) entry which is preliminary data.</text>
</comment>
<dbReference type="Proteomes" id="UP000766904">
    <property type="component" value="Unassembled WGS sequence"/>
</dbReference>
<dbReference type="AlphaFoldDB" id="A0A8J8Q7P3"/>
<evidence type="ECO:0000313" key="2">
    <source>
        <dbReference type="EMBL" id="TYL39179.1"/>
    </source>
</evidence>
<organism evidence="2 3">
    <name type="scientific">Natronococcus pandeyae</name>
    <dbReference type="NCBI Taxonomy" id="2055836"/>
    <lineage>
        <taxon>Archaea</taxon>
        <taxon>Methanobacteriati</taxon>
        <taxon>Methanobacteriota</taxon>
        <taxon>Stenosarchaea group</taxon>
        <taxon>Halobacteria</taxon>
        <taxon>Halobacteriales</taxon>
        <taxon>Natrialbaceae</taxon>
        <taxon>Natronococcus</taxon>
    </lineage>
</organism>
<sequence length="96" mass="10530">MNTTNSDDVITRQRINTEQDAPAAQVVELVADLEGREPTELPPIYYSVDELLADLFSSPPKAEADASLEFTYEGYQIRVQQNGVTTVSNRTQAAPG</sequence>
<reference evidence="2" key="1">
    <citation type="submission" date="2017-11" db="EMBL/GenBank/DDBJ databases">
        <authorList>
            <person name="Kajale S.C."/>
            <person name="Sharma A."/>
        </authorList>
    </citation>
    <scope>NUCLEOTIDE SEQUENCE</scope>
    <source>
        <strain evidence="2">LS1_42</strain>
    </source>
</reference>
<keyword evidence="3" id="KW-1185">Reference proteome</keyword>
<protein>
    <recommendedName>
        <fullName evidence="1">Halobacterial output domain-containing protein</fullName>
    </recommendedName>
</protein>
<name>A0A8J8Q7P3_9EURY</name>
<proteinExistence type="predicted"/>
<evidence type="ECO:0000259" key="1">
    <source>
        <dbReference type="Pfam" id="PF18545"/>
    </source>
</evidence>
<feature type="domain" description="Halobacterial output" evidence="1">
    <location>
        <begin position="19"/>
        <end position="88"/>
    </location>
</feature>
<accession>A0A8J8Q7P3</accession>
<dbReference type="RefSeq" id="WP_148857319.1">
    <property type="nucleotide sequence ID" value="NZ_PHNJ01000003.1"/>
</dbReference>
<dbReference type="InterPro" id="IPR040624">
    <property type="entry name" value="HalOD1"/>
</dbReference>